<name>A0A438BVK4_VITVI</name>
<accession>A0A438BVK4</accession>
<feature type="region of interest" description="Disordered" evidence="1">
    <location>
        <begin position="1"/>
        <end position="53"/>
    </location>
</feature>
<organism evidence="2 3">
    <name type="scientific">Vitis vinifera</name>
    <name type="common">Grape</name>
    <dbReference type="NCBI Taxonomy" id="29760"/>
    <lineage>
        <taxon>Eukaryota</taxon>
        <taxon>Viridiplantae</taxon>
        <taxon>Streptophyta</taxon>
        <taxon>Embryophyta</taxon>
        <taxon>Tracheophyta</taxon>
        <taxon>Spermatophyta</taxon>
        <taxon>Magnoliopsida</taxon>
        <taxon>eudicotyledons</taxon>
        <taxon>Gunneridae</taxon>
        <taxon>Pentapetalae</taxon>
        <taxon>rosids</taxon>
        <taxon>Vitales</taxon>
        <taxon>Vitaceae</taxon>
        <taxon>Viteae</taxon>
        <taxon>Vitis</taxon>
    </lineage>
</organism>
<dbReference type="Proteomes" id="UP000288805">
    <property type="component" value="Unassembled WGS sequence"/>
</dbReference>
<proteinExistence type="predicted"/>
<gene>
    <name evidence="2" type="ORF">CK203_090457</name>
</gene>
<comment type="caution">
    <text evidence="2">The sequence shown here is derived from an EMBL/GenBank/DDBJ whole genome shotgun (WGS) entry which is preliminary data.</text>
</comment>
<dbReference type="AlphaFoldDB" id="A0A438BVK4"/>
<protein>
    <submittedName>
        <fullName evidence="2">Uncharacterized protein</fullName>
    </submittedName>
</protein>
<evidence type="ECO:0000313" key="3">
    <source>
        <dbReference type="Proteomes" id="UP000288805"/>
    </source>
</evidence>
<evidence type="ECO:0000256" key="1">
    <source>
        <dbReference type="SAM" id="MobiDB-lite"/>
    </source>
</evidence>
<evidence type="ECO:0000313" key="2">
    <source>
        <dbReference type="EMBL" id="RVW15006.1"/>
    </source>
</evidence>
<sequence length="116" mass="12683">MSESEGFLHMLGGAGTNTSSIKKAGIPQRSPQRSADNLRSDSCRHISSGREPAGRCSLSMWNLGCHYGNGRYLWFCNFCCYAWAFCAFPLCDACRCRAMAAKAFASVVLEVQSKAL</sequence>
<dbReference type="EMBL" id="QGNW01002607">
    <property type="protein sequence ID" value="RVW15006.1"/>
    <property type="molecule type" value="Genomic_DNA"/>
</dbReference>
<reference evidence="2 3" key="1">
    <citation type="journal article" date="2018" name="PLoS Genet.">
        <title>Population sequencing reveals clonal diversity and ancestral inbreeding in the grapevine cultivar Chardonnay.</title>
        <authorList>
            <person name="Roach M.J."/>
            <person name="Johnson D.L."/>
            <person name="Bohlmann J."/>
            <person name="van Vuuren H.J."/>
            <person name="Jones S.J."/>
            <person name="Pretorius I.S."/>
            <person name="Schmidt S.A."/>
            <person name="Borneman A.R."/>
        </authorList>
    </citation>
    <scope>NUCLEOTIDE SEQUENCE [LARGE SCALE GENOMIC DNA]</scope>
    <source>
        <strain evidence="3">cv. Chardonnay</strain>
        <tissue evidence="2">Leaf</tissue>
    </source>
</reference>